<reference evidence="1 2" key="1">
    <citation type="submission" date="2023-10" db="EMBL/GenBank/DDBJ databases">
        <title>Comparative genomics analysis reveals potential genetic determinants of host preference in Cryptosporidium xiaoi.</title>
        <authorList>
            <person name="Xiao L."/>
            <person name="Li J."/>
        </authorList>
    </citation>
    <scope>NUCLEOTIDE SEQUENCE [LARGE SCALE GENOMIC DNA]</scope>
    <source>
        <strain evidence="1 2">52996</strain>
    </source>
</reference>
<evidence type="ECO:0000313" key="1">
    <source>
        <dbReference type="EMBL" id="KAK6588637.1"/>
    </source>
</evidence>
<comment type="caution">
    <text evidence="1">The sequence shown here is derived from an EMBL/GenBank/DDBJ whole genome shotgun (WGS) entry which is preliminary data.</text>
</comment>
<dbReference type="GO" id="GO:0046872">
    <property type="term" value="F:metal ion binding"/>
    <property type="evidence" value="ECO:0007669"/>
    <property type="project" value="InterPro"/>
</dbReference>
<protein>
    <submittedName>
        <fullName evidence="1">Uncharacterized protein</fullName>
    </submittedName>
</protein>
<dbReference type="InterPro" id="IPR011249">
    <property type="entry name" value="Metalloenz_LuxS/M16"/>
</dbReference>
<keyword evidence="2" id="KW-1185">Reference proteome</keyword>
<dbReference type="SUPFAM" id="SSF63411">
    <property type="entry name" value="LuxS/MPP-like metallohydrolase"/>
    <property type="match status" value="1"/>
</dbReference>
<dbReference type="Gene3D" id="3.30.830.10">
    <property type="entry name" value="Metalloenzyme, LuxS/M16 peptidase-like"/>
    <property type="match status" value="1"/>
</dbReference>
<name>A0AAV9XVC9_9CRYT</name>
<gene>
    <name evidence="1" type="ORF">RS030_3461</name>
</gene>
<sequence>MLLLVLKKKKNLEKICYFVLLFIFLVYGKNHNITINGESEYINIGNSSLEILFNSTFNNSNDEWKAVIDLFGTPWENSEIVRVYNAVSGDNITYNSSHFDNASDINLNYYKKMEIKYPLGSIKRLYAFQGCGFDTTILVNYSPMKIKTEYSLYLPFGFDIDPKENKGLTYLMSFIFLNIVYEVGNYTLNYGDYFSEGLDNISISEHYTKITIVVHDSEAKESLSALLDYIGINYSGNNIDKILTRKKELITTRRVFNSLLRLYSIYKSCLRDENYRIKYIRSGYILNNTSIGKSNSTIKYHNYIENDYYSYNNDLNHEYDENYEFHSECELFSDKWENYMNDISVNDISLYYSLKETELTEEERSMLSPRIFELIRELKELIIDYFLNYWKPEAMSLFIDSSINSKVFENIIGKKLATPNDCNCGINYSDSVKFGVNNKDFPNNTNEVINIERVNKGETENYVKAFNIVPLNYKLSMLDIHFRIKMNNIVQMMSITLTKVMDLVETLYVGTIKNWLKDEDLIRDLNVYWKLHYNTLDLGIYFRFKLNGKKLDKIVNIVDGFRSFSVYLLGLIRKNGAGYEVNKDLVELVDELQRLYEVRWHSQYIFDEEATILTTPLDICGIPTQIIKKNENILSNWIKREVRLYNPIIFKLYPNLLLHSIHRSYVKLPGELKEKNDCSLFRLCNNEILKEPLNTGSSIFLLLEYIIRKISEFKGTVILTDPYFRYKTKYEMKLETYNKNDYMNLHFNMYSIPVDLNIKTDNYERLSIENRKWKLPNSVINLDSKIKIPMIHKNSNLISNNNTEKRVNPTLMYSNSLGFAIKLDNFELQSSLVFIRSILRTKLDLCDVYGHIENKDSVCKSKNVIKKHSKLVLINILLQIINNSLIEFLENEPFEGYKDIFIKSFSTGGKIESKWRKKGTLSKPFHYGSLSFNINEIELNFVGPEYSILEYIEFIFENLINRFKPLSERDFYITLKELMKREVKQRKNRSSIDFIRYYQGIFQYDNVFIDDIFIYTGIYTTYSDYLILFNYIMNNYFDSNIQYSERKIGYLETLVLGVENNNKLYREYTELMQKILVYKEAFSYRYFCLRQENYMAFDANDEPIIIRQASSDRIMSTSSASIKFQLPCNLMASKYNKYKLSSDFFFKNGYDYSISDGNMNKYYKWETNDEVEPRCIFNTVVSRVLERILRKHIKNIVNKVVEELVQDSNNDFITKRRSTFNIKGEVEVSFYKLNSIPQFTIYILSTNFDTFTLFSILKSTLVKLKTDVIENSSVLTEQEFSSIKSYFINYYCANDNIQIRNIRLTMLEVSRWRYNFNWKYESCNVVKELSKIDVINFFNDYFSSNSPYRRSFVLLVQGPPFKQLITTNFSKHNRNSLIKVYHSYIQSLLSKKQCNDKQELNCNKKEHDDRDQDRGKSQSLNIDVINNYSYPDELKTDNGILLFRDNELKRYQPRCPNFILDIFNANI</sequence>
<proteinExistence type="predicted"/>
<evidence type="ECO:0000313" key="2">
    <source>
        <dbReference type="Proteomes" id="UP001311799"/>
    </source>
</evidence>
<accession>A0AAV9XVC9</accession>
<organism evidence="1 2">
    <name type="scientific">Cryptosporidium xiaoi</name>
    <dbReference type="NCBI Taxonomy" id="659607"/>
    <lineage>
        <taxon>Eukaryota</taxon>
        <taxon>Sar</taxon>
        <taxon>Alveolata</taxon>
        <taxon>Apicomplexa</taxon>
        <taxon>Conoidasida</taxon>
        <taxon>Coccidia</taxon>
        <taxon>Eucoccidiorida</taxon>
        <taxon>Eimeriorina</taxon>
        <taxon>Cryptosporidiidae</taxon>
        <taxon>Cryptosporidium</taxon>
    </lineage>
</organism>
<dbReference type="Proteomes" id="UP001311799">
    <property type="component" value="Unassembled WGS sequence"/>
</dbReference>
<dbReference type="EMBL" id="JAWDEY010000031">
    <property type="protein sequence ID" value="KAK6588637.1"/>
    <property type="molecule type" value="Genomic_DNA"/>
</dbReference>